<accession>Q0F3Q7</accession>
<name>Q0F3Q7_9PROT</name>
<feature type="transmembrane region" description="Helical" evidence="12">
    <location>
        <begin position="165"/>
        <end position="190"/>
    </location>
</feature>
<keyword evidence="5" id="KW-0349">Heme</keyword>
<dbReference type="InParanoid" id="Q0F3Q7"/>
<reference evidence="13 14" key="1">
    <citation type="submission" date="2006-09" db="EMBL/GenBank/DDBJ databases">
        <authorList>
            <person name="Emerson D."/>
            <person name="Ferriera S."/>
            <person name="Johnson J."/>
            <person name="Kravitz S."/>
            <person name="Halpern A."/>
            <person name="Remington K."/>
            <person name="Beeson K."/>
            <person name="Tran B."/>
            <person name="Rogers Y.-H."/>
            <person name="Friedman R."/>
            <person name="Venter J.C."/>
        </authorList>
    </citation>
    <scope>NUCLEOTIDE SEQUENCE [LARGE SCALE GENOMIC DNA]</scope>
    <source>
        <strain evidence="13 14">PV-1</strain>
    </source>
</reference>
<dbReference type="OrthoDB" id="9776710at2"/>
<dbReference type="eggNOG" id="COG1294">
    <property type="taxonomic scope" value="Bacteria"/>
</dbReference>
<dbReference type="AlphaFoldDB" id="Q0F3Q7"/>
<dbReference type="GO" id="GO:0009055">
    <property type="term" value="F:electron transfer activity"/>
    <property type="evidence" value="ECO:0007669"/>
    <property type="project" value="TreeGrafter"/>
</dbReference>
<evidence type="ECO:0000256" key="4">
    <source>
        <dbReference type="ARBA" id="ARBA00022475"/>
    </source>
</evidence>
<keyword evidence="4" id="KW-1003">Cell membrane</keyword>
<evidence type="ECO:0000256" key="7">
    <source>
        <dbReference type="ARBA" id="ARBA00022723"/>
    </source>
</evidence>
<dbReference type="GO" id="GO:0046872">
    <property type="term" value="F:metal ion binding"/>
    <property type="evidence" value="ECO:0007669"/>
    <property type="project" value="UniProtKB-KW"/>
</dbReference>
<dbReference type="GO" id="GO:0019646">
    <property type="term" value="P:aerobic electron transport chain"/>
    <property type="evidence" value="ECO:0007669"/>
    <property type="project" value="TreeGrafter"/>
</dbReference>
<evidence type="ECO:0000256" key="10">
    <source>
        <dbReference type="ARBA" id="ARBA00023004"/>
    </source>
</evidence>
<dbReference type="GO" id="GO:0070069">
    <property type="term" value="C:cytochrome complex"/>
    <property type="evidence" value="ECO:0007669"/>
    <property type="project" value="TreeGrafter"/>
</dbReference>
<evidence type="ECO:0000313" key="13">
    <source>
        <dbReference type="EMBL" id="EAU55884.1"/>
    </source>
</evidence>
<dbReference type="PIRSF" id="PIRSF000267">
    <property type="entry name" value="Cyt_oxidse_sub2"/>
    <property type="match status" value="1"/>
</dbReference>
<feature type="transmembrane region" description="Helical" evidence="12">
    <location>
        <begin position="12"/>
        <end position="36"/>
    </location>
</feature>
<evidence type="ECO:0000256" key="2">
    <source>
        <dbReference type="ARBA" id="ARBA00007543"/>
    </source>
</evidence>
<feature type="transmembrane region" description="Helical" evidence="12">
    <location>
        <begin position="121"/>
        <end position="145"/>
    </location>
</feature>
<dbReference type="Pfam" id="PF02322">
    <property type="entry name" value="Cyt_bd_oxida_II"/>
    <property type="match status" value="1"/>
</dbReference>
<keyword evidence="8" id="KW-0249">Electron transport</keyword>
<organism evidence="13 14">
    <name type="scientific">Mariprofundus ferrooxydans PV-1</name>
    <dbReference type="NCBI Taxonomy" id="314345"/>
    <lineage>
        <taxon>Bacteria</taxon>
        <taxon>Pseudomonadati</taxon>
        <taxon>Pseudomonadota</taxon>
        <taxon>Candidatius Mariprofundia</taxon>
        <taxon>Mariprofundales</taxon>
        <taxon>Mariprofundaceae</taxon>
        <taxon>Mariprofundus</taxon>
    </lineage>
</organism>
<evidence type="ECO:0000256" key="9">
    <source>
        <dbReference type="ARBA" id="ARBA00022989"/>
    </source>
</evidence>
<keyword evidence="10" id="KW-0408">Iron</keyword>
<dbReference type="RefSeq" id="WP_009851030.1">
    <property type="nucleotide sequence ID" value="NZ_DS022295.1"/>
</dbReference>
<evidence type="ECO:0000256" key="12">
    <source>
        <dbReference type="SAM" id="Phobius"/>
    </source>
</evidence>
<gene>
    <name evidence="13" type="ORF">SPV1_03668</name>
</gene>
<feature type="transmembrane region" description="Helical" evidence="12">
    <location>
        <begin position="289"/>
        <end position="313"/>
    </location>
</feature>
<keyword evidence="11 12" id="KW-0472">Membrane</keyword>
<evidence type="ECO:0000256" key="5">
    <source>
        <dbReference type="ARBA" id="ARBA00022617"/>
    </source>
</evidence>
<keyword evidence="9 12" id="KW-1133">Transmembrane helix</keyword>
<evidence type="ECO:0000256" key="11">
    <source>
        <dbReference type="ARBA" id="ARBA00023136"/>
    </source>
</evidence>
<comment type="subcellular location">
    <subcellularLocation>
        <location evidence="1">Cell membrane</location>
        <topology evidence="1">Multi-pass membrane protein</topology>
    </subcellularLocation>
</comment>
<feature type="transmembrane region" description="Helical" evidence="12">
    <location>
        <begin position="202"/>
        <end position="223"/>
    </location>
</feature>
<evidence type="ECO:0000256" key="6">
    <source>
        <dbReference type="ARBA" id="ARBA00022692"/>
    </source>
</evidence>
<dbReference type="NCBIfam" id="TIGR00203">
    <property type="entry name" value="cydB"/>
    <property type="match status" value="1"/>
</dbReference>
<feature type="transmembrane region" description="Helical" evidence="12">
    <location>
        <begin position="333"/>
        <end position="352"/>
    </location>
</feature>
<comment type="similarity">
    <text evidence="2">Belongs to the cytochrome ubiquinol oxidase subunit 2 family.</text>
</comment>
<keyword evidence="3" id="KW-0813">Transport</keyword>
<dbReference type="EMBL" id="AATS01000001">
    <property type="protein sequence ID" value="EAU55884.1"/>
    <property type="molecule type" value="Genomic_DNA"/>
</dbReference>
<dbReference type="FunCoup" id="Q0F3Q7">
    <property type="interactions" value="337"/>
</dbReference>
<dbReference type="HOGENOM" id="CLU_049294_0_0_0"/>
<dbReference type="GO" id="GO:0016682">
    <property type="term" value="F:oxidoreductase activity, acting on diphenols and related substances as donors, oxygen as acceptor"/>
    <property type="evidence" value="ECO:0007669"/>
    <property type="project" value="TreeGrafter"/>
</dbReference>
<dbReference type="Proteomes" id="UP000005297">
    <property type="component" value="Unassembled WGS sequence"/>
</dbReference>
<evidence type="ECO:0000256" key="1">
    <source>
        <dbReference type="ARBA" id="ARBA00004651"/>
    </source>
</evidence>
<feature type="transmembrane region" description="Helical" evidence="12">
    <location>
        <begin position="78"/>
        <end position="100"/>
    </location>
</feature>
<sequence length="377" mass="41190">MFDYETLKLIWWALVGVLLIGFALTDGFDLGVGALLRIVGKNDDERRVIINCVGPTWDGNQVWLILGAGAVFAAWPVVYAVSFSVLYPAMLAALFALFFRPTGFEYRSKLTSLQWRGFWDWALTAGGALPAIVFGAAFGLMLTGIPFHFDAEMRVVMDGGILDTLSPFAILAGLVSLAMLMMHGAAFLNVKTRAAVQTQARQALRFTAIAFIVLFALAGYWVIYHLQGYHVATIGNMNAGLAPTDKHVVMAVGAWMQNFYDMPWMWIAPAMGFVGALAAIVLSALPVTAFLATGISVTGVVLTAGFALFPFMLPSSSMADHSLTVWDSSSSEHSLWLMVVAAVIFVPLILAYTTWVYRVLRGPVLVEDVRRDEYGMY</sequence>
<dbReference type="GO" id="GO:0005886">
    <property type="term" value="C:plasma membrane"/>
    <property type="evidence" value="ECO:0007669"/>
    <property type="project" value="UniProtKB-SubCell"/>
</dbReference>
<keyword evidence="7" id="KW-0479">Metal-binding</keyword>
<proteinExistence type="inferred from homology"/>
<feature type="transmembrane region" description="Helical" evidence="12">
    <location>
        <begin position="264"/>
        <end position="282"/>
    </location>
</feature>
<dbReference type="InterPro" id="IPR003317">
    <property type="entry name" value="Cyt-d_oxidase_su2"/>
</dbReference>
<keyword evidence="14" id="KW-1185">Reference proteome</keyword>
<evidence type="ECO:0000256" key="8">
    <source>
        <dbReference type="ARBA" id="ARBA00022982"/>
    </source>
</evidence>
<evidence type="ECO:0000256" key="3">
    <source>
        <dbReference type="ARBA" id="ARBA00022448"/>
    </source>
</evidence>
<dbReference type="STRING" id="314344.AL013_03785"/>
<dbReference type="PANTHER" id="PTHR43141">
    <property type="entry name" value="CYTOCHROME BD2 SUBUNIT II"/>
    <property type="match status" value="1"/>
</dbReference>
<protein>
    <submittedName>
        <fullName evidence="13">Cytochrome d ubiquinol oxidase, subunit II</fullName>
    </submittedName>
</protein>
<comment type="caution">
    <text evidence="13">The sequence shown here is derived from an EMBL/GenBank/DDBJ whole genome shotgun (WGS) entry which is preliminary data.</text>
</comment>
<evidence type="ECO:0000313" key="14">
    <source>
        <dbReference type="Proteomes" id="UP000005297"/>
    </source>
</evidence>
<keyword evidence="6 12" id="KW-0812">Transmembrane</keyword>
<dbReference type="PANTHER" id="PTHR43141:SF5">
    <property type="entry name" value="CYTOCHROME BD-I UBIQUINOL OXIDASE SUBUNIT 2"/>
    <property type="match status" value="1"/>
</dbReference>